<name>A0ABV3WWE9_9HYPH</name>
<dbReference type="RefSeq" id="WP_368803978.1">
    <property type="nucleotide sequence ID" value="NZ_JAZHFV010000006.1"/>
</dbReference>
<keyword evidence="4" id="KW-1185">Reference proteome</keyword>
<dbReference type="InterPro" id="IPR013691">
    <property type="entry name" value="MeTrfase_14"/>
</dbReference>
<dbReference type="Pfam" id="PF08484">
    <property type="entry name" value="Methyltransf_14"/>
    <property type="match status" value="1"/>
</dbReference>
<feature type="domain" description="Methyltransferase putative zinc binding" evidence="1">
    <location>
        <begin position="21"/>
        <end position="82"/>
    </location>
</feature>
<accession>A0ABV3WWE9</accession>
<protein>
    <submittedName>
        <fullName evidence="3">Class I SAM-dependent methyltransferase</fullName>
        <ecNumber evidence="3">2.1.1.-</ecNumber>
    </submittedName>
</protein>
<feature type="domain" description="C-methyltransferase" evidence="2">
    <location>
        <begin position="261"/>
        <end position="419"/>
    </location>
</feature>
<dbReference type="Proteomes" id="UP001559025">
    <property type="component" value="Unassembled WGS sequence"/>
</dbReference>
<dbReference type="GO" id="GO:0032259">
    <property type="term" value="P:methylation"/>
    <property type="evidence" value="ECO:0007669"/>
    <property type="project" value="UniProtKB-KW"/>
</dbReference>
<dbReference type="Gene3D" id="6.20.50.110">
    <property type="entry name" value="Methyltransferase, zinc-binding domain"/>
    <property type="match status" value="1"/>
</dbReference>
<gene>
    <name evidence="3" type="ORF">V1479_16920</name>
</gene>
<evidence type="ECO:0000313" key="3">
    <source>
        <dbReference type="EMBL" id="MEX4008995.1"/>
    </source>
</evidence>
<keyword evidence="3" id="KW-0489">Methyltransferase</keyword>
<reference evidence="3 4" key="1">
    <citation type="submission" date="2024-01" db="EMBL/GenBank/DDBJ databases">
        <title>New evidence supports the origin of RcGTA from prophage.</title>
        <authorList>
            <person name="Xu Y."/>
            <person name="Liu B."/>
            <person name="Chen F."/>
        </authorList>
    </citation>
    <scope>NUCLEOTIDE SEQUENCE [LARGE SCALE GENOMIC DNA]</scope>
    <source>
        <strain evidence="3 4">CBW1107-2</strain>
    </source>
</reference>
<dbReference type="Pfam" id="PF08421">
    <property type="entry name" value="Methyltransf_13"/>
    <property type="match status" value="1"/>
</dbReference>
<proteinExistence type="predicted"/>
<dbReference type="SUPFAM" id="SSF53335">
    <property type="entry name" value="S-adenosyl-L-methionine-dependent methyltransferases"/>
    <property type="match status" value="1"/>
</dbReference>
<evidence type="ECO:0000313" key="4">
    <source>
        <dbReference type="Proteomes" id="UP001559025"/>
    </source>
</evidence>
<dbReference type="EMBL" id="JAZHFV010000006">
    <property type="protein sequence ID" value="MEX4008995.1"/>
    <property type="molecule type" value="Genomic_DNA"/>
</dbReference>
<organism evidence="3 4">
    <name type="scientific">Neoaquamicrobium sediminum</name>
    <dbReference type="NCBI Taxonomy" id="1849104"/>
    <lineage>
        <taxon>Bacteria</taxon>
        <taxon>Pseudomonadati</taxon>
        <taxon>Pseudomonadota</taxon>
        <taxon>Alphaproteobacteria</taxon>
        <taxon>Hyphomicrobiales</taxon>
        <taxon>Phyllobacteriaceae</taxon>
        <taxon>Neoaquamicrobium</taxon>
    </lineage>
</organism>
<sequence>MNYQAVETTYRVSSVHPAASCRLCGSPLSATFVDLGMSPPCEDFRTAEQLDEPEVHYPLHVQVCDKCFLVQLKEYVSPDAIFTEYAYFSSYSTSWVAHAKAYCEAITDRLGLCGNHLAVELASNDGYLLQHFGALGVPVLGIEPAANVAQVAIEKGIPTRVDFFGVRLARQLIEEGIGADLIIGNNVLAQVPDLNDFVAGIKLLLNPEGAVTLEFPHLERLIAENQFDTIYHEHFSYFSLLTIQEMARRHRLKVFDVEKLPTHGGSLRVYLAHADSAQDVGPAVGELEARERELGFDRMETYTSFAASAQRAKRDILSFLLTAQSEGKVVCGYGAPGKGNTLLNYCGIGPDLLRFTVDRNPYKHGRYTPGMHIPILPVEAIEQARPDYILILPWNLRHEIAQQLSYVAGWGAKLVVPIPNVRIASPTEFAK</sequence>
<dbReference type="InterPro" id="IPR038576">
    <property type="entry name" value="Methyltransf_Zn-bd_dom_put_sf"/>
</dbReference>
<dbReference type="Pfam" id="PF13489">
    <property type="entry name" value="Methyltransf_23"/>
    <property type="match status" value="1"/>
</dbReference>
<dbReference type="EC" id="2.1.1.-" evidence="3"/>
<dbReference type="Gene3D" id="3.40.50.150">
    <property type="entry name" value="Vaccinia Virus protein VP39"/>
    <property type="match status" value="1"/>
</dbReference>
<dbReference type="Gene3D" id="3.40.50.720">
    <property type="entry name" value="NAD(P)-binding Rossmann-like Domain"/>
    <property type="match status" value="1"/>
</dbReference>
<dbReference type="PANTHER" id="PTHR43861">
    <property type="entry name" value="TRANS-ACONITATE 2-METHYLTRANSFERASE-RELATED"/>
    <property type="match status" value="1"/>
</dbReference>
<evidence type="ECO:0000259" key="1">
    <source>
        <dbReference type="Pfam" id="PF08421"/>
    </source>
</evidence>
<comment type="caution">
    <text evidence="3">The sequence shown here is derived from an EMBL/GenBank/DDBJ whole genome shotgun (WGS) entry which is preliminary data.</text>
</comment>
<dbReference type="Gene3D" id="6.10.250.3100">
    <property type="match status" value="1"/>
</dbReference>
<dbReference type="InterPro" id="IPR013630">
    <property type="entry name" value="Methyltransf_Zn-bd_dom_put"/>
</dbReference>
<dbReference type="CDD" id="cd02440">
    <property type="entry name" value="AdoMet_MTases"/>
    <property type="match status" value="1"/>
</dbReference>
<dbReference type="PANTHER" id="PTHR43861:SF5">
    <property type="entry name" value="BLL5978 PROTEIN"/>
    <property type="match status" value="1"/>
</dbReference>
<keyword evidence="3" id="KW-0808">Transferase</keyword>
<dbReference type="InterPro" id="IPR029063">
    <property type="entry name" value="SAM-dependent_MTases_sf"/>
</dbReference>
<evidence type="ECO:0000259" key="2">
    <source>
        <dbReference type="Pfam" id="PF08484"/>
    </source>
</evidence>
<dbReference type="GO" id="GO:0008168">
    <property type="term" value="F:methyltransferase activity"/>
    <property type="evidence" value="ECO:0007669"/>
    <property type="project" value="UniProtKB-KW"/>
</dbReference>